<evidence type="ECO:0000256" key="2">
    <source>
        <dbReference type="ARBA" id="ARBA00008817"/>
    </source>
</evidence>
<keyword evidence="3" id="KW-0813">Transport</keyword>
<keyword evidence="7" id="KW-0496">Mitochondrion</keyword>
<evidence type="ECO:0000313" key="13">
    <source>
        <dbReference type="Proteomes" id="UP001154282"/>
    </source>
</evidence>
<comment type="caution">
    <text evidence="12">The sequence shown here is derived from an EMBL/GenBank/DDBJ whole genome shotgun (WGS) entry which is preliminary data.</text>
</comment>
<keyword evidence="9" id="KW-0175">Coiled coil</keyword>
<evidence type="ECO:0000256" key="10">
    <source>
        <dbReference type="SAM" id="MobiDB-lite"/>
    </source>
</evidence>
<dbReference type="GO" id="GO:0005743">
    <property type="term" value="C:mitochondrial inner membrane"/>
    <property type="evidence" value="ECO:0007669"/>
    <property type="project" value="UniProtKB-SubCell"/>
</dbReference>
<dbReference type="EMBL" id="CAMGYJ010000008">
    <property type="protein sequence ID" value="CAI0465941.1"/>
    <property type="molecule type" value="Genomic_DNA"/>
</dbReference>
<evidence type="ECO:0000313" key="12">
    <source>
        <dbReference type="EMBL" id="CAI0465941.1"/>
    </source>
</evidence>
<keyword evidence="13" id="KW-1185">Reference proteome</keyword>
<proteinExistence type="inferred from homology"/>
<evidence type="ECO:0000256" key="5">
    <source>
        <dbReference type="ARBA" id="ARBA00022927"/>
    </source>
</evidence>
<gene>
    <name evidence="12" type="ORF">LITE_LOCUS36822</name>
</gene>
<dbReference type="GO" id="GO:0015031">
    <property type="term" value="P:protein transport"/>
    <property type="evidence" value="ECO:0007669"/>
    <property type="project" value="UniProtKB-KW"/>
</dbReference>
<keyword evidence="4" id="KW-0999">Mitochondrion inner membrane</keyword>
<evidence type="ECO:0000256" key="6">
    <source>
        <dbReference type="ARBA" id="ARBA00023010"/>
    </source>
</evidence>
<reference evidence="12" key="1">
    <citation type="submission" date="2022-08" db="EMBL/GenBank/DDBJ databases">
        <authorList>
            <person name="Gutierrez-Valencia J."/>
        </authorList>
    </citation>
    <scope>NUCLEOTIDE SEQUENCE</scope>
</reference>
<name>A0AAV0P6G2_9ROSI</name>
<dbReference type="Pfam" id="PF23299">
    <property type="entry name" value="DUF7081"/>
    <property type="match status" value="1"/>
</dbReference>
<dbReference type="PANTHER" id="PTHR33345">
    <property type="entry name" value="ADAPTER PROTEIN, PUTATIVE-RELATED"/>
    <property type="match status" value="1"/>
</dbReference>
<evidence type="ECO:0000256" key="4">
    <source>
        <dbReference type="ARBA" id="ARBA00022792"/>
    </source>
</evidence>
<dbReference type="InterPro" id="IPR036869">
    <property type="entry name" value="J_dom_sf"/>
</dbReference>
<keyword evidence="8" id="KW-0472">Membrane</keyword>
<comment type="subcellular location">
    <subcellularLocation>
        <location evidence="1">Mitochondrion inner membrane</location>
        <topology evidence="1">Peripheral membrane protein</topology>
    </subcellularLocation>
</comment>
<feature type="compositionally biased region" description="Pro residues" evidence="10">
    <location>
        <begin position="227"/>
        <end position="237"/>
    </location>
</feature>
<evidence type="ECO:0000256" key="9">
    <source>
        <dbReference type="SAM" id="Coils"/>
    </source>
</evidence>
<dbReference type="FunFam" id="1.10.287.110:FF:000006">
    <property type="entry name" value="Import inner membrane translocase subunit TIM16"/>
    <property type="match status" value="1"/>
</dbReference>
<feature type="domain" description="DUF7081" evidence="11">
    <location>
        <begin position="92"/>
        <end position="181"/>
    </location>
</feature>
<dbReference type="GO" id="GO:0031348">
    <property type="term" value="P:negative regulation of defense response"/>
    <property type="evidence" value="ECO:0007669"/>
    <property type="project" value="UniProtKB-ARBA"/>
</dbReference>
<dbReference type="InterPro" id="IPR055508">
    <property type="entry name" value="DUF7081"/>
</dbReference>
<organism evidence="12 13">
    <name type="scientific">Linum tenue</name>
    <dbReference type="NCBI Taxonomy" id="586396"/>
    <lineage>
        <taxon>Eukaryota</taxon>
        <taxon>Viridiplantae</taxon>
        <taxon>Streptophyta</taxon>
        <taxon>Embryophyta</taxon>
        <taxon>Tracheophyta</taxon>
        <taxon>Spermatophyta</taxon>
        <taxon>Magnoliopsida</taxon>
        <taxon>eudicotyledons</taxon>
        <taxon>Gunneridae</taxon>
        <taxon>Pentapetalae</taxon>
        <taxon>rosids</taxon>
        <taxon>fabids</taxon>
        <taxon>Malpighiales</taxon>
        <taxon>Linaceae</taxon>
        <taxon>Linum</taxon>
    </lineage>
</organism>
<dbReference type="Proteomes" id="UP001154282">
    <property type="component" value="Unassembled WGS sequence"/>
</dbReference>
<evidence type="ECO:0000256" key="3">
    <source>
        <dbReference type="ARBA" id="ARBA00022448"/>
    </source>
</evidence>
<protein>
    <recommendedName>
        <fullName evidence="11">DUF7081 domain-containing protein</fullName>
    </recommendedName>
</protein>
<dbReference type="PANTHER" id="PTHR33345:SF4">
    <property type="entry name" value="MBD DOMAIN-CONTAINING PROTEIN"/>
    <property type="match status" value="1"/>
</dbReference>
<sequence length="694" mass="76801">MSDHFIAPWDLQEEPVDECYGPPSPIHGQQSDQLVGNAIPNGGNPFADNGAAQEDKKSLVNDVISNVVNELNSGDLFNEGELHGTDQLIGAVQQGSSGEGLPYAPVNWPNPGDNWTWKVGRRINTAGFFQDRFLYPPKHFPKVTGVRPPFASLNSITNYIRTVFPDANVDAFFSSFTWKVPGKMAPPLNAEPISTSSPKPAHGDGVKEEVQVPGEGSRLRKRKPKEPTPPPPSPPPPRQKRRRSAAKSSAMNQKKTGDKTGAPSSSAAKRRTRHTAKQTVPVPFADEDVGNNTQEEEFNIPIPEDFDNYLQSLEDIIAQPFSDNIVAAQSTTMTRDPPVDDDEIAEARHRLSSLLVMDFRTLVSSKNFSELPALASKLRNDPRLTAEQLVKLKLIEEISSFREVFLESRDIIDQIDRHYGTLDANKAKVASLKSEYSELKDKTDQLQAQIDGNMSTVHDIDNEIARLQARRAELISAVESNKAAKLEVSHSQKMVASVIPNVVHEIQISNSKIPEWDLKRSNAVKREAEILAKFAPLQGFSLIPPPFHGLFLSENLTLPSYTAYLTGIVLLPHRQWYAGRVIVNLIVMSSGVLARAFAQAYRQALQNASRNGVAHETIHNMKKVSKTMTESEARQILGVSENAPWEEILKKYDSLFENNAKNGSFYLQSKVFRAKERLESAAKKGAEGITGLNI</sequence>
<evidence type="ECO:0000256" key="7">
    <source>
        <dbReference type="ARBA" id="ARBA00023128"/>
    </source>
</evidence>
<feature type="compositionally biased region" description="Basic and acidic residues" evidence="10">
    <location>
        <begin position="201"/>
        <end position="210"/>
    </location>
</feature>
<evidence type="ECO:0000256" key="8">
    <source>
        <dbReference type="ARBA" id="ARBA00023136"/>
    </source>
</evidence>
<accession>A0AAV0P6G2</accession>
<evidence type="ECO:0000259" key="11">
    <source>
        <dbReference type="Pfam" id="PF23299"/>
    </source>
</evidence>
<keyword evidence="5" id="KW-0653">Protein transport</keyword>
<keyword evidence="6" id="KW-0811">Translocation</keyword>
<dbReference type="Gene3D" id="1.10.287.110">
    <property type="entry name" value="DnaJ domain"/>
    <property type="match status" value="1"/>
</dbReference>
<feature type="region of interest" description="Disordered" evidence="10">
    <location>
        <begin position="189"/>
        <end position="278"/>
    </location>
</feature>
<comment type="similarity">
    <text evidence="2">Belongs to the TIM16/PAM16 family.</text>
</comment>
<dbReference type="Pfam" id="PF03656">
    <property type="entry name" value="Pam16"/>
    <property type="match status" value="1"/>
</dbReference>
<feature type="coiled-coil region" evidence="9">
    <location>
        <begin position="422"/>
        <end position="477"/>
    </location>
</feature>
<dbReference type="AlphaFoldDB" id="A0AAV0P6G2"/>
<dbReference type="Gene3D" id="1.10.287.1490">
    <property type="match status" value="1"/>
</dbReference>
<evidence type="ECO:0000256" key="1">
    <source>
        <dbReference type="ARBA" id="ARBA00004637"/>
    </source>
</evidence>